<dbReference type="RefSeq" id="WP_186742138.1">
    <property type="nucleotide sequence ID" value="NZ_CP060394.1"/>
</dbReference>
<dbReference type="EMBL" id="CP060394">
    <property type="protein sequence ID" value="QNI31480.1"/>
    <property type="molecule type" value="Genomic_DNA"/>
</dbReference>
<dbReference type="Gene3D" id="2.60.450.10">
    <property type="entry name" value="Lipopolysaccharide (LPS) transport protein A like domain"/>
    <property type="match status" value="1"/>
</dbReference>
<dbReference type="KEGG" id="adin:H7849_20750"/>
<dbReference type="GO" id="GO:0009279">
    <property type="term" value="C:cell outer membrane"/>
    <property type="evidence" value="ECO:0007669"/>
    <property type="project" value="InterPro"/>
</dbReference>
<dbReference type="PANTHER" id="PTHR30189:SF1">
    <property type="entry name" value="LPS-ASSEMBLY PROTEIN LPTD"/>
    <property type="match status" value="1"/>
</dbReference>
<dbReference type="AlphaFoldDB" id="A0A7G8BG10"/>
<dbReference type="InterPro" id="IPR050218">
    <property type="entry name" value="LptD"/>
</dbReference>
<sequence length="822" mass="91256">MRARIFLCITLLYLCHPQLWPQAVTKQFPPAAGAQPTGTDSLPDDPSASSEIPVAKVIPAPPTGVPVEIRADTQREINNVYTLTGNVVIYYRTYVVQADKITYNRDTGDVAAEGHLIVDGSPDNEHITATHGEMNLDQDTAHFYDVVGTLGVATVGPHSRMVFTSPNPFAITGREVIKLGTGRYRVIDGTMTSCRLPKPDWRLLSKQINMADGKASARNTWFELMSMPLFYLPYVTHPVDGETRTAGILLPIVGNSTTKGLILGEEIYFPLSRNSDLTIGTEYFSKRGYSPMGMFRYRGFGEDFFNVRFHALFDRLPAAENQGGTDLLVDGRRDWGQHTRAVVDAEYLSSYAYRQAFEENYAIAINSEVKSQFFGAHALNGFAENLRFDRYQSFQNNTTNAEIRILHLPALQLEGEDHYLGKTPWMWGGIASVAVLSRAEPENDLNTATFRTRGVPRVDFHPHLAMPFSLDGWTFRPEVAVRDTFYGRSQNPAQLGVVPSVRDASVNRKDFEAGIDLRPPAIERDFTAPWLLHLFGGDLRHTVEPDVQYHYVSGIDNFDSILRFDDVDIASDTSELDYSLTQRLFLRHLHPHPCKGDEALGPDDLCGGGTVDWLSWQVAQKYFFNTDFGGAVTTGTRNVLTTTLDLTGVAFLTGPRTFSPVISRFNMRTSSATNVQWDLDYDPRLGRITASNVYAEYKKGDYAFSVGDFHLNAPEAPPTAQTPQTAVTNATSNYNQLRFSASYGASTKAGLSAGTSIGYDFVQNQLQYGAGQAGYNWDCCGLSFEVRRYSLGTVRDDTQYLYSFTLAGVGSAGSLRRAARIF</sequence>
<dbReference type="GO" id="GO:1990351">
    <property type="term" value="C:transporter complex"/>
    <property type="evidence" value="ECO:0007669"/>
    <property type="project" value="TreeGrafter"/>
</dbReference>
<dbReference type="Proteomes" id="UP000515312">
    <property type="component" value="Chromosome"/>
</dbReference>
<feature type="domain" description="LptD C-terminal" evidence="2">
    <location>
        <begin position="330"/>
        <end position="745"/>
    </location>
</feature>
<organism evidence="3 4">
    <name type="scientific">Alloacidobacterium dinghuense</name>
    <dbReference type="NCBI Taxonomy" id="2763107"/>
    <lineage>
        <taxon>Bacteria</taxon>
        <taxon>Pseudomonadati</taxon>
        <taxon>Acidobacteriota</taxon>
        <taxon>Terriglobia</taxon>
        <taxon>Terriglobales</taxon>
        <taxon>Acidobacteriaceae</taxon>
        <taxon>Alloacidobacterium</taxon>
    </lineage>
</organism>
<dbReference type="Pfam" id="PF04453">
    <property type="entry name" value="LptD"/>
    <property type="match status" value="1"/>
</dbReference>
<dbReference type="PANTHER" id="PTHR30189">
    <property type="entry name" value="LPS-ASSEMBLY PROTEIN"/>
    <property type="match status" value="1"/>
</dbReference>
<evidence type="ECO:0000313" key="4">
    <source>
        <dbReference type="Proteomes" id="UP000515312"/>
    </source>
</evidence>
<protein>
    <submittedName>
        <fullName evidence="3">LPS-assembly protein LptD</fullName>
    </submittedName>
</protein>
<dbReference type="HAMAP" id="MF_01411">
    <property type="entry name" value="LPS_assembly_LptD"/>
    <property type="match status" value="1"/>
</dbReference>
<dbReference type="InterPro" id="IPR007543">
    <property type="entry name" value="LptD_C"/>
</dbReference>
<accession>A0A7G8BG10</accession>
<evidence type="ECO:0000259" key="2">
    <source>
        <dbReference type="Pfam" id="PF04453"/>
    </source>
</evidence>
<reference evidence="3 4" key="1">
    <citation type="submission" date="2020-08" db="EMBL/GenBank/DDBJ databases">
        <title>Edaphobacter telluris sp. nov. and Acidobacterium dinghuensis sp. nov., two acidobacteria isolated from forest soil.</title>
        <authorList>
            <person name="Fu J."/>
            <person name="Qiu L."/>
        </authorList>
    </citation>
    <scope>NUCLEOTIDE SEQUENCE [LARGE SCALE GENOMIC DNA]</scope>
    <source>
        <strain evidence="3">4Y35</strain>
    </source>
</reference>
<dbReference type="GO" id="GO:0015920">
    <property type="term" value="P:lipopolysaccharide transport"/>
    <property type="evidence" value="ECO:0007669"/>
    <property type="project" value="InterPro"/>
</dbReference>
<feature type="region of interest" description="Disordered" evidence="1">
    <location>
        <begin position="30"/>
        <end position="52"/>
    </location>
</feature>
<evidence type="ECO:0000256" key="1">
    <source>
        <dbReference type="SAM" id="MobiDB-lite"/>
    </source>
</evidence>
<name>A0A7G8BG10_9BACT</name>
<dbReference type="GO" id="GO:0043165">
    <property type="term" value="P:Gram-negative-bacterium-type cell outer membrane assembly"/>
    <property type="evidence" value="ECO:0007669"/>
    <property type="project" value="InterPro"/>
</dbReference>
<proteinExistence type="inferred from homology"/>
<evidence type="ECO:0000313" key="3">
    <source>
        <dbReference type="EMBL" id="QNI31480.1"/>
    </source>
</evidence>
<gene>
    <name evidence="3" type="ORF">H7849_20750</name>
</gene>
<dbReference type="InterPro" id="IPR020889">
    <property type="entry name" value="LipoPS_assembly_LptD"/>
</dbReference>
<keyword evidence="4" id="KW-1185">Reference proteome</keyword>